<keyword evidence="6" id="KW-1185">Reference proteome</keyword>
<dbReference type="RefSeq" id="WP_206719280.1">
    <property type="nucleotide sequence ID" value="NZ_CP071091.1"/>
</dbReference>
<organism evidence="5 6">
    <name type="scientific">Myxococcus landrumensis</name>
    <dbReference type="NCBI Taxonomy" id="2813577"/>
    <lineage>
        <taxon>Bacteria</taxon>
        <taxon>Pseudomonadati</taxon>
        <taxon>Myxococcota</taxon>
        <taxon>Myxococcia</taxon>
        <taxon>Myxococcales</taxon>
        <taxon>Cystobacterineae</taxon>
        <taxon>Myxococcaceae</taxon>
        <taxon>Myxococcus</taxon>
    </lineage>
</organism>
<dbReference type="PANTHER" id="PTHR13693">
    <property type="entry name" value="CLASS II AMINOTRANSFERASE/8-AMINO-7-OXONONANOATE SYNTHASE"/>
    <property type="match status" value="1"/>
</dbReference>
<keyword evidence="5" id="KW-0032">Aminotransferase</keyword>
<evidence type="ECO:0000256" key="3">
    <source>
        <dbReference type="ARBA" id="ARBA00022898"/>
    </source>
</evidence>
<dbReference type="InterPro" id="IPR015424">
    <property type="entry name" value="PyrdxlP-dep_Trfase"/>
</dbReference>
<evidence type="ECO:0000313" key="6">
    <source>
        <dbReference type="Proteomes" id="UP000663090"/>
    </source>
</evidence>
<evidence type="ECO:0000259" key="4">
    <source>
        <dbReference type="Pfam" id="PF00155"/>
    </source>
</evidence>
<dbReference type="EMBL" id="CP071091">
    <property type="protein sequence ID" value="QSQ17661.1"/>
    <property type="molecule type" value="Genomic_DNA"/>
</dbReference>
<keyword evidence="2" id="KW-0808">Transferase</keyword>
<dbReference type="Gene3D" id="3.90.1150.10">
    <property type="entry name" value="Aspartate Aminotransferase, domain 1"/>
    <property type="match status" value="1"/>
</dbReference>
<keyword evidence="3" id="KW-0663">Pyridoxal phosphate</keyword>
<evidence type="ECO:0000256" key="1">
    <source>
        <dbReference type="ARBA" id="ARBA00001933"/>
    </source>
</evidence>
<dbReference type="Pfam" id="PF00155">
    <property type="entry name" value="Aminotran_1_2"/>
    <property type="match status" value="1"/>
</dbReference>
<reference evidence="5 6" key="1">
    <citation type="submission" date="2021-02" db="EMBL/GenBank/DDBJ databases">
        <title>De Novo genome assembly of isolated myxobacteria.</title>
        <authorList>
            <person name="Stevens D.C."/>
        </authorList>
    </citation>
    <scope>NUCLEOTIDE SEQUENCE [LARGE SCALE GENOMIC DNA]</scope>
    <source>
        <strain evidence="5 6">SCHIC003</strain>
    </source>
</reference>
<evidence type="ECO:0000256" key="2">
    <source>
        <dbReference type="ARBA" id="ARBA00022679"/>
    </source>
</evidence>
<feature type="domain" description="Aminotransferase class I/classII large" evidence="4">
    <location>
        <begin position="108"/>
        <end position="308"/>
    </location>
</feature>
<proteinExistence type="predicted"/>
<gene>
    <name evidence="5" type="ORF">JY572_17155</name>
</gene>
<name>A0ABX7NGU1_9BACT</name>
<dbReference type="Gene3D" id="3.40.640.10">
    <property type="entry name" value="Type I PLP-dependent aspartate aminotransferase-like (Major domain)"/>
    <property type="match status" value="1"/>
</dbReference>
<dbReference type="GO" id="GO:0008483">
    <property type="term" value="F:transaminase activity"/>
    <property type="evidence" value="ECO:0007669"/>
    <property type="project" value="UniProtKB-KW"/>
</dbReference>
<dbReference type="InterPro" id="IPR004839">
    <property type="entry name" value="Aminotransferase_I/II_large"/>
</dbReference>
<dbReference type="SUPFAM" id="SSF53383">
    <property type="entry name" value="PLP-dependent transferases"/>
    <property type="match status" value="1"/>
</dbReference>
<dbReference type="Proteomes" id="UP000663090">
    <property type="component" value="Chromosome"/>
</dbReference>
<dbReference type="PANTHER" id="PTHR13693:SF100">
    <property type="entry name" value="8-AMINO-7-OXONONANOATE SYNTHASE"/>
    <property type="match status" value="1"/>
</dbReference>
<accession>A0ABX7NGU1</accession>
<comment type="cofactor">
    <cofactor evidence="1">
        <name>pyridoxal 5'-phosphate</name>
        <dbReference type="ChEBI" id="CHEBI:597326"/>
    </cofactor>
</comment>
<protein>
    <submittedName>
        <fullName evidence="5">Aminotransferase class I/II-fold pyridoxal phosphate-dependent enzyme</fullName>
    </submittedName>
</protein>
<dbReference type="InterPro" id="IPR015422">
    <property type="entry name" value="PyrdxlP-dep_Trfase_small"/>
</dbReference>
<evidence type="ECO:0000313" key="5">
    <source>
        <dbReference type="EMBL" id="QSQ17661.1"/>
    </source>
</evidence>
<dbReference type="InterPro" id="IPR050087">
    <property type="entry name" value="AON_synthase_class-II"/>
</dbReference>
<dbReference type="InterPro" id="IPR015421">
    <property type="entry name" value="PyrdxlP-dep_Trfase_major"/>
</dbReference>
<sequence length="363" mass="39297">MLDFTSALYLGLVHASRTLEPWEQLTLGAPAVLEEPASVARTERDLAELVGCERALLSRSTLHVFWDVFSGLEGRRVSLFWDDGAYPIAKWGIETMAARGVPARGFHHHSPESLARRILASDAGRLPVVVCDGWCPGCGELAPLDAYLGLVRAHGGLLIVDDSQAVGVLGRRHRGLPLGVGGGGSLRWEGLQGPDLLWCGSLAKALGVPMAAVAGDARVLARIEARGETRVHCSPPSVADLHAAQRALGINHREGDALRRALALRVAHFRERLRMAGLSATGGQFPVQRVQLPSGVDARRVHERLRHKGVRTVLQRSRCGPDVSVSFILTTRHGAPELTQAVDLLAEALHDEHPERTRHERVA</sequence>